<keyword evidence="3" id="KW-1133">Transmembrane helix</keyword>
<comment type="caution">
    <text evidence="5">The sequence shown here is derived from an EMBL/GenBank/DDBJ whole genome shotgun (WGS) entry which is preliminary data.</text>
</comment>
<dbReference type="EMBL" id="NWTN01000007">
    <property type="protein sequence ID" value="PRQ67102.1"/>
    <property type="molecule type" value="Genomic_DNA"/>
</dbReference>
<reference evidence="5 6" key="1">
    <citation type="submission" date="2017-09" db="EMBL/GenBank/DDBJ databases">
        <authorList>
            <person name="Girard L."/>
            <person name="Lami R."/>
            <person name="Suzuki M."/>
            <person name="Baudart J."/>
        </authorList>
    </citation>
    <scope>NUCLEOTIDE SEQUENCE [LARGE SCALE GENOMIC DNA]</scope>
    <source>
        <strain evidence="5 6">17LN0615E</strain>
    </source>
</reference>
<evidence type="ECO:0000313" key="5">
    <source>
        <dbReference type="EMBL" id="PRQ67102.1"/>
    </source>
</evidence>
<dbReference type="SUPFAM" id="SSF46894">
    <property type="entry name" value="C-terminal effector domain of the bipartite response regulators"/>
    <property type="match status" value="1"/>
</dbReference>
<feature type="domain" description="OmpR/PhoB-type" evidence="4">
    <location>
        <begin position="12"/>
        <end position="114"/>
    </location>
</feature>
<dbReference type="Pfam" id="PF00486">
    <property type="entry name" value="Trans_reg_C"/>
    <property type="match status" value="1"/>
</dbReference>
<feature type="DNA-binding region" description="OmpR/PhoB-type" evidence="2">
    <location>
        <begin position="12"/>
        <end position="114"/>
    </location>
</feature>
<evidence type="ECO:0000259" key="4">
    <source>
        <dbReference type="PROSITE" id="PS51755"/>
    </source>
</evidence>
<organism evidence="5 6">
    <name type="scientific">Vibrio mediterranei</name>
    <dbReference type="NCBI Taxonomy" id="689"/>
    <lineage>
        <taxon>Bacteria</taxon>
        <taxon>Pseudomonadati</taxon>
        <taxon>Pseudomonadota</taxon>
        <taxon>Gammaproteobacteria</taxon>
        <taxon>Vibrionales</taxon>
        <taxon>Vibrionaceae</taxon>
        <taxon>Vibrio</taxon>
    </lineage>
</organism>
<reference evidence="5 6" key="2">
    <citation type="submission" date="2018-03" db="EMBL/GenBank/DDBJ databases">
        <title>Genetic Diversity and Phenotypic Plasticity of AHL Mediated Quorum Sensing in Environmental Strains of Vibrio mediterranei.</title>
        <authorList>
            <person name="Lantoine F."/>
            <person name="Vouve F."/>
        </authorList>
    </citation>
    <scope>NUCLEOTIDE SEQUENCE [LARGE SCALE GENOMIC DNA]</scope>
    <source>
        <strain evidence="5 6">17LN0615E</strain>
    </source>
</reference>
<keyword evidence="6" id="KW-1185">Reference proteome</keyword>
<name>A0ABX5DC27_9VIBR</name>
<dbReference type="RefSeq" id="WP_062459948.1">
    <property type="nucleotide sequence ID" value="NZ_FLLQ01000008.1"/>
</dbReference>
<gene>
    <name evidence="5" type="ORF">COR51_13305</name>
</gene>
<evidence type="ECO:0000256" key="3">
    <source>
        <dbReference type="SAM" id="Phobius"/>
    </source>
</evidence>
<dbReference type="InterPro" id="IPR016032">
    <property type="entry name" value="Sig_transdc_resp-reg_C-effctor"/>
</dbReference>
<evidence type="ECO:0000313" key="6">
    <source>
        <dbReference type="Proteomes" id="UP000238163"/>
    </source>
</evidence>
<feature type="transmembrane region" description="Helical" evidence="3">
    <location>
        <begin position="146"/>
        <end position="162"/>
    </location>
</feature>
<dbReference type="InterPro" id="IPR036388">
    <property type="entry name" value="WH-like_DNA-bd_sf"/>
</dbReference>
<keyword evidence="3" id="KW-0812">Transmembrane</keyword>
<dbReference type="PROSITE" id="PS51755">
    <property type="entry name" value="OMPR_PHOB"/>
    <property type="match status" value="1"/>
</dbReference>
<sequence>MKNVLDQALQLECDITMGELVYNPSTRVLKNSTDKVIAIDQRSLEVLEILLSNVGTPVDSETMLCRVWKNKFISKNVVTNRVCFLRGIVRENVASIEPRELLKTYPKKGYYLSPNYVELRVEDNVDGVPLGCTNTKKLWISNIRHIYYLALFLFMLCSYLVYRNI</sequence>
<dbReference type="Proteomes" id="UP000238163">
    <property type="component" value="Unassembled WGS sequence"/>
</dbReference>
<dbReference type="Gene3D" id="1.10.10.10">
    <property type="entry name" value="Winged helix-like DNA-binding domain superfamily/Winged helix DNA-binding domain"/>
    <property type="match status" value="1"/>
</dbReference>
<protein>
    <recommendedName>
        <fullName evidence="4">OmpR/PhoB-type domain-containing protein</fullName>
    </recommendedName>
</protein>
<keyword evidence="1 2" id="KW-0238">DNA-binding</keyword>
<dbReference type="InterPro" id="IPR001867">
    <property type="entry name" value="OmpR/PhoB-type_DNA-bd"/>
</dbReference>
<evidence type="ECO:0000256" key="1">
    <source>
        <dbReference type="ARBA" id="ARBA00023125"/>
    </source>
</evidence>
<proteinExistence type="predicted"/>
<accession>A0ABX5DC27</accession>
<dbReference type="SMART" id="SM00862">
    <property type="entry name" value="Trans_reg_C"/>
    <property type="match status" value="1"/>
</dbReference>
<evidence type="ECO:0000256" key="2">
    <source>
        <dbReference type="PROSITE-ProRule" id="PRU01091"/>
    </source>
</evidence>
<keyword evidence="3" id="KW-0472">Membrane</keyword>